<accession>A0A382AY12</accession>
<protein>
    <submittedName>
        <fullName evidence="1">Uncharacterized protein</fullName>
    </submittedName>
</protein>
<dbReference type="AlphaFoldDB" id="A0A382AY12"/>
<dbReference type="EMBL" id="UINC01027338">
    <property type="protein sequence ID" value="SVB06405.1"/>
    <property type="molecule type" value="Genomic_DNA"/>
</dbReference>
<sequence>MFFLFPVVVFGQGNVTEERVLAESASGQNWF</sequence>
<proteinExistence type="predicted"/>
<organism evidence="1">
    <name type="scientific">marine metagenome</name>
    <dbReference type="NCBI Taxonomy" id="408172"/>
    <lineage>
        <taxon>unclassified sequences</taxon>
        <taxon>metagenomes</taxon>
        <taxon>ecological metagenomes</taxon>
    </lineage>
</organism>
<reference evidence="1" key="1">
    <citation type="submission" date="2018-05" db="EMBL/GenBank/DDBJ databases">
        <authorList>
            <person name="Lanie J.A."/>
            <person name="Ng W.-L."/>
            <person name="Kazmierczak K.M."/>
            <person name="Andrzejewski T.M."/>
            <person name="Davidsen T.M."/>
            <person name="Wayne K.J."/>
            <person name="Tettelin H."/>
            <person name="Glass J.I."/>
            <person name="Rusch D."/>
            <person name="Podicherti R."/>
            <person name="Tsui H.-C.T."/>
            <person name="Winkler M.E."/>
        </authorList>
    </citation>
    <scope>NUCLEOTIDE SEQUENCE</scope>
</reference>
<evidence type="ECO:0000313" key="1">
    <source>
        <dbReference type="EMBL" id="SVB06405.1"/>
    </source>
</evidence>
<gene>
    <name evidence="1" type="ORF">METZ01_LOCUS159259</name>
</gene>
<name>A0A382AY12_9ZZZZ</name>
<feature type="non-terminal residue" evidence="1">
    <location>
        <position position="31"/>
    </location>
</feature>